<organism evidence="2">
    <name type="scientific">Lygus hesperus</name>
    <name type="common">Western plant bug</name>
    <dbReference type="NCBI Taxonomy" id="30085"/>
    <lineage>
        <taxon>Eukaryota</taxon>
        <taxon>Metazoa</taxon>
        <taxon>Ecdysozoa</taxon>
        <taxon>Arthropoda</taxon>
        <taxon>Hexapoda</taxon>
        <taxon>Insecta</taxon>
        <taxon>Pterygota</taxon>
        <taxon>Neoptera</taxon>
        <taxon>Paraneoptera</taxon>
        <taxon>Hemiptera</taxon>
        <taxon>Heteroptera</taxon>
        <taxon>Panheteroptera</taxon>
        <taxon>Cimicomorpha</taxon>
        <taxon>Miridae</taxon>
        <taxon>Mirini</taxon>
        <taxon>Lygus</taxon>
    </lineage>
</organism>
<proteinExistence type="predicted"/>
<accession>A0A0A9Z7Z5</accession>
<dbReference type="AlphaFoldDB" id="A0A0A9Z7Z5"/>
<name>A0A0A9Z7Z5_LYGHE</name>
<gene>
    <name evidence="2" type="ORF">CM83_23152</name>
</gene>
<feature type="region of interest" description="Disordered" evidence="1">
    <location>
        <begin position="1"/>
        <end position="22"/>
    </location>
</feature>
<feature type="compositionally biased region" description="Low complexity" evidence="1">
    <location>
        <begin position="1"/>
        <end position="19"/>
    </location>
</feature>
<evidence type="ECO:0000313" key="2">
    <source>
        <dbReference type="EMBL" id="JAG40569.1"/>
    </source>
</evidence>
<reference evidence="2" key="2">
    <citation type="submission" date="2014-07" db="EMBL/GenBank/DDBJ databases">
        <authorList>
            <person name="Hull J."/>
        </authorList>
    </citation>
    <scope>NUCLEOTIDE SEQUENCE</scope>
</reference>
<protein>
    <submittedName>
        <fullName evidence="2">Uncharacterized protein</fullName>
    </submittedName>
</protein>
<dbReference type="EMBL" id="GBHO01003035">
    <property type="protein sequence ID" value="JAG40569.1"/>
    <property type="molecule type" value="Transcribed_RNA"/>
</dbReference>
<reference evidence="2" key="1">
    <citation type="journal article" date="2014" name="PLoS ONE">
        <title>Transcriptome-Based Identification of ABC Transporters in the Western Tarnished Plant Bug Lygus hesperus.</title>
        <authorList>
            <person name="Hull J.J."/>
            <person name="Chaney K."/>
            <person name="Geib S.M."/>
            <person name="Fabrick J.A."/>
            <person name="Brent C.S."/>
            <person name="Walsh D."/>
            <person name="Lavine L.C."/>
        </authorList>
    </citation>
    <scope>NUCLEOTIDE SEQUENCE</scope>
</reference>
<sequence length="122" mass="14080">MSVYQSRPNSNNSNNNRVRSSSRREKMILSLPNHVYRIIILINIYQRNSGVNSRCNSDNKKKKNVKDVANSHATVMVMSRRINITMCSIHATHQPSTHDVCTKKRQSDTKNITFTNHLHCSR</sequence>
<evidence type="ECO:0000256" key="1">
    <source>
        <dbReference type="SAM" id="MobiDB-lite"/>
    </source>
</evidence>